<dbReference type="Gene3D" id="3.40.50.720">
    <property type="entry name" value="NAD(P)-binding Rossmann-like Domain"/>
    <property type="match status" value="2"/>
</dbReference>
<organism evidence="7 8">
    <name type="scientific">Bifidobacterium jacchi</name>
    <dbReference type="NCBI Taxonomy" id="2490545"/>
    <lineage>
        <taxon>Bacteria</taxon>
        <taxon>Bacillati</taxon>
        <taxon>Actinomycetota</taxon>
        <taxon>Actinomycetes</taxon>
        <taxon>Bifidobacteriales</taxon>
        <taxon>Bifidobacteriaceae</taxon>
        <taxon>Bifidobacterium</taxon>
    </lineage>
</organism>
<keyword evidence="4" id="KW-0520">NAD</keyword>
<dbReference type="PROSITE" id="PS00670">
    <property type="entry name" value="D_2_HYDROXYACID_DH_2"/>
    <property type="match status" value="1"/>
</dbReference>
<dbReference type="Pfam" id="PF02826">
    <property type="entry name" value="2-Hacid_dh_C"/>
    <property type="match status" value="1"/>
</dbReference>
<dbReference type="GO" id="GO:0008652">
    <property type="term" value="P:amino acid biosynthetic process"/>
    <property type="evidence" value="ECO:0007669"/>
    <property type="project" value="UniProtKB-KW"/>
</dbReference>
<comment type="similarity">
    <text evidence="1 5">Belongs to the D-isomer specific 2-hydroxyacid dehydrogenase family.</text>
</comment>
<evidence type="ECO:0000256" key="1">
    <source>
        <dbReference type="ARBA" id="ARBA00005854"/>
    </source>
</evidence>
<dbReference type="Pfam" id="PF00389">
    <property type="entry name" value="2-Hacid_dh"/>
    <property type="match status" value="1"/>
</dbReference>
<dbReference type="PANTHER" id="PTHR42789:SF1">
    <property type="entry name" value="D-ISOMER SPECIFIC 2-HYDROXYACID DEHYDROGENASE FAMILY PROTEIN (AFU_ORTHOLOGUE AFUA_6G10090)"/>
    <property type="match status" value="1"/>
</dbReference>
<accession>A0A5N5RDS9</accession>
<dbReference type="PANTHER" id="PTHR42789">
    <property type="entry name" value="D-ISOMER SPECIFIC 2-HYDROXYACID DEHYDROGENASE FAMILY PROTEIN (AFU_ORTHOLOGUE AFUA_6G10090)"/>
    <property type="match status" value="1"/>
</dbReference>
<evidence type="ECO:0000259" key="6">
    <source>
        <dbReference type="SMART" id="SM00997"/>
    </source>
</evidence>
<dbReference type="InterPro" id="IPR029753">
    <property type="entry name" value="D-isomer_DH_CS"/>
</dbReference>
<dbReference type="InterPro" id="IPR006139">
    <property type="entry name" value="D-isomer_2_OHA_DH_cat_dom"/>
</dbReference>
<evidence type="ECO:0000313" key="7">
    <source>
        <dbReference type="EMBL" id="KAB5605427.1"/>
    </source>
</evidence>
<dbReference type="InterPro" id="IPR006140">
    <property type="entry name" value="D-isomer_DH_NAD-bd"/>
</dbReference>
<dbReference type="SUPFAM" id="SSF51735">
    <property type="entry name" value="NAD(P)-binding Rossmann-fold domains"/>
    <property type="match status" value="1"/>
</dbReference>
<evidence type="ECO:0000256" key="3">
    <source>
        <dbReference type="ARBA" id="ARBA00023002"/>
    </source>
</evidence>
<dbReference type="SUPFAM" id="SSF52283">
    <property type="entry name" value="Formate/glycerate dehydrogenase catalytic domain-like"/>
    <property type="match status" value="1"/>
</dbReference>
<protein>
    <submittedName>
        <fullName evidence="7">Hydroxyacid dehydrogenase</fullName>
    </submittedName>
</protein>
<evidence type="ECO:0000256" key="4">
    <source>
        <dbReference type="ARBA" id="ARBA00023027"/>
    </source>
</evidence>
<evidence type="ECO:0000256" key="2">
    <source>
        <dbReference type="ARBA" id="ARBA00022605"/>
    </source>
</evidence>
<dbReference type="Proteomes" id="UP000326336">
    <property type="component" value="Unassembled WGS sequence"/>
</dbReference>
<evidence type="ECO:0000256" key="5">
    <source>
        <dbReference type="RuleBase" id="RU003719"/>
    </source>
</evidence>
<name>A0A5N5RDS9_9BIFI</name>
<keyword evidence="8" id="KW-1185">Reference proteome</keyword>
<dbReference type="InterPro" id="IPR036291">
    <property type="entry name" value="NAD(P)-bd_dom_sf"/>
</dbReference>
<dbReference type="GO" id="GO:0051287">
    <property type="term" value="F:NAD binding"/>
    <property type="evidence" value="ECO:0007669"/>
    <property type="project" value="InterPro"/>
</dbReference>
<comment type="caution">
    <text evidence="7">The sequence shown here is derived from an EMBL/GenBank/DDBJ whole genome shotgun (WGS) entry which is preliminary data.</text>
</comment>
<sequence length="342" mass="36708">MMRRYSVIMIDTSVASGDERRPLIVVTAPVDRALLDQAFPRIVYRNHGTQGGDLRSSEASDVLASADAAVVELDRVGEADLDAAPNLKLLVVCRANPVNVDMAACAKRDVRVATTPGRNADSTADVTMGLMLEALRRLPSAEHWMASEPWRESDVFEPYRRFRGRTLSCCTVGVVGYGHVGRAVVRRLLGFGARVLVWSRHNHEAELPAGVAQVALDELLATSDVVTLHLPATPQTIGMIGARELGLMRPDALLVNTARASLLDEAAIVEALRSRRIAGAAFDVFFKEPLPADHPLRALAAASAADPTAPTVVLTPHIGGASDDVITVQTRMAIAALRHLTV</sequence>
<feature type="domain" description="S-adenosyl-L-homocysteine hydrolase NAD binding" evidence="6">
    <location>
        <begin position="151"/>
        <end position="312"/>
    </location>
</feature>
<reference evidence="7 8" key="1">
    <citation type="journal article" date="2019" name="Int. J. Syst. Evol. Microbiol.">
        <title>Bifidobacterium jacchi sp. nov., isolated from the faeces of a baby common marmoset (Callithrix jacchus).</title>
        <authorList>
            <person name="Modesto M."/>
            <person name="Watanabe K."/>
            <person name="Arita M."/>
            <person name="Satti M."/>
            <person name="Oki K."/>
            <person name="Sciavilla P."/>
            <person name="Patavino C."/>
            <person name="Camma C."/>
            <person name="Michelini S."/>
            <person name="Sgorbati B."/>
            <person name="Mattarelli P."/>
        </authorList>
    </citation>
    <scope>NUCLEOTIDE SEQUENCE [LARGE SCALE GENOMIC DNA]</scope>
    <source>
        <strain evidence="7 8">MRM 9.3</strain>
    </source>
</reference>
<dbReference type="PROSITE" id="PS00065">
    <property type="entry name" value="D_2_HYDROXYACID_DH_1"/>
    <property type="match status" value="1"/>
</dbReference>
<proteinExistence type="inferred from homology"/>
<dbReference type="AlphaFoldDB" id="A0A5N5RDS9"/>
<dbReference type="InterPro" id="IPR015878">
    <property type="entry name" value="Ado_hCys_hydrolase_NAD-bd"/>
</dbReference>
<dbReference type="EMBL" id="RQSP01000045">
    <property type="protein sequence ID" value="KAB5605427.1"/>
    <property type="molecule type" value="Genomic_DNA"/>
</dbReference>
<dbReference type="OrthoDB" id="9793626at2"/>
<dbReference type="InterPro" id="IPR029752">
    <property type="entry name" value="D-isomer_DH_CS1"/>
</dbReference>
<keyword evidence="3 5" id="KW-0560">Oxidoreductase</keyword>
<dbReference type="InterPro" id="IPR050857">
    <property type="entry name" value="D-2-hydroxyacid_DH"/>
</dbReference>
<keyword evidence="2" id="KW-0028">Amino-acid biosynthesis</keyword>
<dbReference type="SMART" id="SM00997">
    <property type="entry name" value="AdoHcyase_NAD"/>
    <property type="match status" value="1"/>
</dbReference>
<evidence type="ECO:0000313" key="8">
    <source>
        <dbReference type="Proteomes" id="UP000326336"/>
    </source>
</evidence>
<dbReference type="GO" id="GO:0016616">
    <property type="term" value="F:oxidoreductase activity, acting on the CH-OH group of donors, NAD or NADP as acceptor"/>
    <property type="evidence" value="ECO:0007669"/>
    <property type="project" value="InterPro"/>
</dbReference>
<gene>
    <name evidence="7" type="ORF">EHS19_09215</name>
</gene>